<dbReference type="Proteomes" id="UP000467841">
    <property type="component" value="Unassembled WGS sequence"/>
</dbReference>
<sequence>MCGMQSEIYDEVVRCKHKHDVRDQVFPFHIPDSASAQVRSSKWVSNTRTRLHATSYEFENKLGQKYKLVECRERLPHLGANLELETLWYDRPAYRVMVAIGMVGTIVAESSRGRPL</sequence>
<proteinExistence type="predicted"/>
<reference evidence="1" key="1">
    <citation type="submission" date="2020-01" db="EMBL/GenBank/DDBJ databases">
        <authorList>
            <person name="Mishra B."/>
        </authorList>
    </citation>
    <scope>NUCLEOTIDE SEQUENCE [LARGE SCALE GENOMIC DNA]</scope>
</reference>
<dbReference type="EMBL" id="CACVBM020001097">
    <property type="protein sequence ID" value="CAA7030797.1"/>
    <property type="molecule type" value="Genomic_DNA"/>
</dbReference>
<gene>
    <name evidence="1" type="ORF">MERR_LOCUS18032</name>
</gene>
<evidence type="ECO:0000313" key="2">
    <source>
        <dbReference type="Proteomes" id="UP000467841"/>
    </source>
</evidence>
<protein>
    <submittedName>
        <fullName evidence="1">Uncharacterized protein</fullName>
    </submittedName>
</protein>
<comment type="caution">
    <text evidence="1">The sequence shown here is derived from an EMBL/GenBank/DDBJ whole genome shotgun (WGS) entry which is preliminary data.</text>
</comment>
<evidence type="ECO:0000313" key="1">
    <source>
        <dbReference type="EMBL" id="CAA7030797.1"/>
    </source>
</evidence>
<accession>A0A6D2IKG9</accession>
<organism evidence="1 2">
    <name type="scientific">Microthlaspi erraticum</name>
    <dbReference type="NCBI Taxonomy" id="1685480"/>
    <lineage>
        <taxon>Eukaryota</taxon>
        <taxon>Viridiplantae</taxon>
        <taxon>Streptophyta</taxon>
        <taxon>Embryophyta</taxon>
        <taxon>Tracheophyta</taxon>
        <taxon>Spermatophyta</taxon>
        <taxon>Magnoliopsida</taxon>
        <taxon>eudicotyledons</taxon>
        <taxon>Gunneridae</taxon>
        <taxon>Pentapetalae</taxon>
        <taxon>rosids</taxon>
        <taxon>malvids</taxon>
        <taxon>Brassicales</taxon>
        <taxon>Brassicaceae</taxon>
        <taxon>Coluteocarpeae</taxon>
        <taxon>Microthlaspi</taxon>
    </lineage>
</organism>
<keyword evidence="2" id="KW-1185">Reference proteome</keyword>
<name>A0A6D2IKG9_9BRAS</name>
<dbReference type="AlphaFoldDB" id="A0A6D2IKG9"/>